<dbReference type="InterPro" id="IPR008533">
    <property type="entry name" value="DUF815"/>
</dbReference>
<reference evidence="1" key="2">
    <citation type="submission" date="2020-09" db="EMBL/GenBank/DDBJ databases">
        <authorList>
            <person name="Sun Q."/>
            <person name="Kim S."/>
        </authorList>
    </citation>
    <scope>NUCLEOTIDE SEQUENCE</scope>
    <source>
        <strain evidence="1">KCTC 42249</strain>
    </source>
</reference>
<dbReference type="EMBL" id="BMZQ01000006">
    <property type="protein sequence ID" value="GHD23561.1"/>
    <property type="molecule type" value="Genomic_DNA"/>
</dbReference>
<reference evidence="1" key="1">
    <citation type="journal article" date="2014" name="Int. J. Syst. Evol. Microbiol.">
        <title>Complete genome sequence of Corynebacterium casei LMG S-19264T (=DSM 44701T), isolated from a smear-ripened cheese.</title>
        <authorList>
            <consortium name="US DOE Joint Genome Institute (JGI-PGF)"/>
            <person name="Walter F."/>
            <person name="Albersmeier A."/>
            <person name="Kalinowski J."/>
            <person name="Ruckert C."/>
        </authorList>
    </citation>
    <scope>NUCLEOTIDE SEQUENCE</scope>
    <source>
        <strain evidence="1">KCTC 42249</strain>
    </source>
</reference>
<dbReference type="CDD" id="cd00009">
    <property type="entry name" value="AAA"/>
    <property type="match status" value="1"/>
</dbReference>
<protein>
    <submittedName>
        <fullName evidence="1">ATPase AAA</fullName>
    </submittedName>
</protein>
<evidence type="ECO:0000313" key="1">
    <source>
        <dbReference type="EMBL" id="GHD23561.1"/>
    </source>
</evidence>
<dbReference type="Proteomes" id="UP000630142">
    <property type="component" value="Unassembled WGS sequence"/>
</dbReference>
<dbReference type="RefSeq" id="WP_189507279.1">
    <property type="nucleotide sequence ID" value="NZ_BMZQ01000006.1"/>
</dbReference>
<dbReference type="PANTHER" id="PTHR42935:SF1">
    <property type="entry name" value="SLR0930 PROTEIN"/>
    <property type="match status" value="1"/>
</dbReference>
<keyword evidence="2" id="KW-1185">Reference proteome</keyword>
<comment type="caution">
    <text evidence="1">The sequence shown here is derived from an EMBL/GenBank/DDBJ whole genome shotgun (WGS) entry which is preliminary data.</text>
</comment>
<dbReference type="PANTHER" id="PTHR42935">
    <property type="entry name" value="SLR0930 PROTEIN"/>
    <property type="match status" value="1"/>
</dbReference>
<accession>A0A8J3DV29</accession>
<dbReference type="Gene3D" id="3.40.50.300">
    <property type="entry name" value="P-loop containing nucleotide triphosphate hydrolases"/>
    <property type="match status" value="1"/>
</dbReference>
<dbReference type="AlphaFoldDB" id="A0A8J3DV29"/>
<sequence>MSDGRLNLDAGLMVRLVEALERLAPAASPSGPIEMAEGYLWAPHDGGLVPVRDIAHVDLRLLQRIESQREALLENTRNFAQGRPANNALLWGARGTGKSSLVKAVHAYVNAEMENTGLPLGLIEVQREDISTLPKLLALIQPEAPRRFILFCDDLSFDSGETEYKSLKSVLDGGIAGRPDNVIIYATSNRRHLLSRDMIENERSTAINPGEAVEEKVSLSDRFGLWLGFHNTDQEGYVEMVLAYADYFKLAIPDDELKRRALEWSMQRGARSGRTAWQFIQTCLGAASDIERQGS</sequence>
<organism evidence="1 2">
    <name type="scientific">Tianweitania populi</name>
    <dbReference type="NCBI Taxonomy" id="1607949"/>
    <lineage>
        <taxon>Bacteria</taxon>
        <taxon>Pseudomonadati</taxon>
        <taxon>Pseudomonadota</taxon>
        <taxon>Alphaproteobacteria</taxon>
        <taxon>Hyphomicrobiales</taxon>
        <taxon>Phyllobacteriaceae</taxon>
        <taxon>Tianweitania</taxon>
    </lineage>
</organism>
<name>A0A8J3DV29_9HYPH</name>
<proteinExistence type="predicted"/>
<evidence type="ECO:0000313" key="2">
    <source>
        <dbReference type="Proteomes" id="UP000630142"/>
    </source>
</evidence>
<dbReference type="SUPFAM" id="SSF52540">
    <property type="entry name" value="P-loop containing nucleoside triphosphate hydrolases"/>
    <property type="match status" value="1"/>
</dbReference>
<gene>
    <name evidence="1" type="ORF">GCM10016234_38860</name>
</gene>
<dbReference type="Pfam" id="PF05673">
    <property type="entry name" value="DUF815"/>
    <property type="match status" value="1"/>
</dbReference>
<dbReference type="InterPro" id="IPR027417">
    <property type="entry name" value="P-loop_NTPase"/>
</dbReference>